<protein>
    <submittedName>
        <fullName evidence="1">Uncharacterized protein</fullName>
    </submittedName>
</protein>
<name>M1DQ53_SOLTU</name>
<evidence type="ECO:0000313" key="2">
    <source>
        <dbReference type="Proteomes" id="UP000011115"/>
    </source>
</evidence>
<sequence length="49" mass="5659">MLGLGEQRKQERRRGTTTIRQERSILVVYSPSNSSYKMQVTKIGIPAHR</sequence>
<dbReference type="Gramene" id="PGSC0003DMT400092601">
    <property type="protein sequence ID" value="PGSC0003DMT400092601"/>
    <property type="gene ID" value="PGSC0003DMG400042172"/>
</dbReference>
<dbReference type="EnsemblPlants" id="PGSC0003DMT400092601">
    <property type="protein sequence ID" value="PGSC0003DMT400092601"/>
    <property type="gene ID" value="PGSC0003DMG400042172"/>
</dbReference>
<dbReference type="AlphaFoldDB" id="M1DQ53"/>
<organism evidence="1 2">
    <name type="scientific">Solanum tuberosum</name>
    <name type="common">Potato</name>
    <dbReference type="NCBI Taxonomy" id="4113"/>
    <lineage>
        <taxon>Eukaryota</taxon>
        <taxon>Viridiplantae</taxon>
        <taxon>Streptophyta</taxon>
        <taxon>Embryophyta</taxon>
        <taxon>Tracheophyta</taxon>
        <taxon>Spermatophyta</taxon>
        <taxon>Magnoliopsida</taxon>
        <taxon>eudicotyledons</taxon>
        <taxon>Gunneridae</taxon>
        <taxon>Pentapetalae</taxon>
        <taxon>asterids</taxon>
        <taxon>lamiids</taxon>
        <taxon>Solanales</taxon>
        <taxon>Solanaceae</taxon>
        <taxon>Solanoideae</taxon>
        <taxon>Solaneae</taxon>
        <taxon>Solanum</taxon>
    </lineage>
</organism>
<reference evidence="2" key="1">
    <citation type="journal article" date="2011" name="Nature">
        <title>Genome sequence and analysis of the tuber crop potato.</title>
        <authorList>
            <consortium name="The Potato Genome Sequencing Consortium"/>
        </authorList>
    </citation>
    <scope>NUCLEOTIDE SEQUENCE [LARGE SCALE GENOMIC DNA]</scope>
    <source>
        <strain evidence="2">cv. DM1-3 516 R44</strain>
    </source>
</reference>
<accession>M1DQ53</accession>
<dbReference type="PaxDb" id="4113-PGSC0003DMT400092601"/>
<reference evidence="1" key="2">
    <citation type="submission" date="2015-06" db="UniProtKB">
        <authorList>
            <consortium name="EnsemblPlants"/>
        </authorList>
    </citation>
    <scope>IDENTIFICATION</scope>
    <source>
        <strain evidence="1">DM1-3 516 R44</strain>
    </source>
</reference>
<dbReference type="InParanoid" id="M1DQ53"/>
<keyword evidence="2" id="KW-1185">Reference proteome</keyword>
<proteinExistence type="predicted"/>
<dbReference type="HOGENOM" id="CLU_3145483_0_0_1"/>
<evidence type="ECO:0000313" key="1">
    <source>
        <dbReference type="EnsemblPlants" id="PGSC0003DMT400092601"/>
    </source>
</evidence>
<dbReference type="Proteomes" id="UP000011115">
    <property type="component" value="Unassembled WGS sequence"/>
</dbReference>